<dbReference type="InterPro" id="IPR013154">
    <property type="entry name" value="ADH-like_N"/>
</dbReference>
<protein>
    <recommendedName>
        <fullName evidence="6">Enoyl reductase (ER) domain-containing protein</fullName>
    </recommendedName>
</protein>
<comment type="caution">
    <text evidence="7">The sequence shown here is derived from an EMBL/GenBank/DDBJ whole genome shotgun (WGS) entry which is preliminary data.</text>
</comment>
<dbReference type="InterPro" id="IPR047109">
    <property type="entry name" value="CAD-like"/>
</dbReference>
<name>A0ABR3XL94_9EURO</name>
<evidence type="ECO:0000256" key="4">
    <source>
        <dbReference type="ARBA" id="ARBA00023002"/>
    </source>
</evidence>
<gene>
    <name evidence="7" type="ORF">Plec18167_005166</name>
</gene>
<keyword evidence="8" id="KW-1185">Reference proteome</keyword>
<reference evidence="7 8" key="1">
    <citation type="journal article" date="2024" name="IMA Fungus">
        <title>IMA Genome - F19 : A genome assembly and annotation guide to empower mycologists, including annotated draft genome sequences of Ceratocystis pirilliformis, Diaporthe australafricana, Fusarium ophioides, Paecilomyces lecythidis, and Sporothrix stenoceras.</title>
        <authorList>
            <person name="Aylward J."/>
            <person name="Wilson A.M."/>
            <person name="Visagie C.M."/>
            <person name="Spraker J."/>
            <person name="Barnes I."/>
            <person name="Buitendag C."/>
            <person name="Ceriani C."/>
            <person name="Del Mar Angel L."/>
            <person name="du Plessis D."/>
            <person name="Fuchs T."/>
            <person name="Gasser K."/>
            <person name="Kramer D."/>
            <person name="Li W."/>
            <person name="Munsamy K."/>
            <person name="Piso A."/>
            <person name="Price J.L."/>
            <person name="Sonnekus B."/>
            <person name="Thomas C."/>
            <person name="van der Nest A."/>
            <person name="van Dijk A."/>
            <person name="van Heerden A."/>
            <person name="van Vuuren N."/>
            <person name="Yilmaz N."/>
            <person name="Duong T.A."/>
            <person name="van der Merwe N.A."/>
            <person name="Wingfield M.J."/>
            <person name="Wingfield B.D."/>
        </authorList>
    </citation>
    <scope>NUCLEOTIDE SEQUENCE [LARGE SCALE GENOMIC DNA]</scope>
    <source>
        <strain evidence="7 8">CMW 18167</strain>
    </source>
</reference>
<sequence length="335" mass="36556">MVKVIEFYGSPDRKVMQKTSELPPIKADEVLVKVTHSGFCGSDLHMLGLPVVLGHEGIGIIEEIGTGVTRFKIGDRVGYGPINSTCGLCEFCCTGRDSYCPEIRTYSLHDFDTLGSLRSHAVRKQQWLFHIPDSLSSADAAPLMCGGGTVWTALIEQCKPYERIGIIGIGGLGHLAIQYASKIGADVVVFSSTEDKREEALKLGASEFYATKGITDLSTLPIQKPVDRLLVTSSAKTDIGSYYAVLSRTGTVVPLGINLGDLTVPWFPTVLYAHKIIGSCVCSHFLQDKAIDFAARNKIHPITEEFPMTVEGITECAEKLASAKMRYRGVLCWEY</sequence>
<evidence type="ECO:0000256" key="2">
    <source>
        <dbReference type="ARBA" id="ARBA00022723"/>
    </source>
</evidence>
<dbReference type="Pfam" id="PF00107">
    <property type="entry name" value="ADH_zinc_N"/>
    <property type="match status" value="1"/>
</dbReference>
<evidence type="ECO:0000256" key="1">
    <source>
        <dbReference type="ARBA" id="ARBA00001947"/>
    </source>
</evidence>
<comment type="cofactor">
    <cofactor evidence="1 5">
        <name>Zn(2+)</name>
        <dbReference type="ChEBI" id="CHEBI:29105"/>
    </cofactor>
</comment>
<evidence type="ECO:0000256" key="5">
    <source>
        <dbReference type="RuleBase" id="RU361277"/>
    </source>
</evidence>
<keyword evidence="4" id="KW-0560">Oxidoreductase</keyword>
<dbReference type="InterPro" id="IPR020843">
    <property type="entry name" value="ER"/>
</dbReference>
<dbReference type="PROSITE" id="PS00065">
    <property type="entry name" value="D_2_HYDROXYACID_DH_1"/>
    <property type="match status" value="1"/>
</dbReference>
<evidence type="ECO:0000313" key="7">
    <source>
        <dbReference type="EMBL" id="KAL1876758.1"/>
    </source>
</evidence>
<keyword evidence="2 5" id="KW-0479">Metal-binding</keyword>
<dbReference type="SUPFAM" id="SSF51735">
    <property type="entry name" value="NAD(P)-binding Rossmann-fold domains"/>
    <property type="match status" value="1"/>
</dbReference>
<organism evidence="7 8">
    <name type="scientific">Paecilomyces lecythidis</name>
    <dbReference type="NCBI Taxonomy" id="3004212"/>
    <lineage>
        <taxon>Eukaryota</taxon>
        <taxon>Fungi</taxon>
        <taxon>Dikarya</taxon>
        <taxon>Ascomycota</taxon>
        <taxon>Pezizomycotina</taxon>
        <taxon>Eurotiomycetes</taxon>
        <taxon>Eurotiomycetidae</taxon>
        <taxon>Eurotiales</taxon>
        <taxon>Thermoascaceae</taxon>
        <taxon>Paecilomyces</taxon>
    </lineage>
</organism>
<dbReference type="InterPro" id="IPR011032">
    <property type="entry name" value="GroES-like_sf"/>
</dbReference>
<dbReference type="SUPFAM" id="SSF50129">
    <property type="entry name" value="GroES-like"/>
    <property type="match status" value="1"/>
</dbReference>
<dbReference type="Pfam" id="PF08240">
    <property type="entry name" value="ADH_N"/>
    <property type="match status" value="1"/>
</dbReference>
<dbReference type="InterPro" id="IPR036291">
    <property type="entry name" value="NAD(P)-bd_dom_sf"/>
</dbReference>
<dbReference type="EMBL" id="JAVDPF010000015">
    <property type="protein sequence ID" value="KAL1876758.1"/>
    <property type="molecule type" value="Genomic_DNA"/>
</dbReference>
<evidence type="ECO:0000256" key="3">
    <source>
        <dbReference type="ARBA" id="ARBA00022833"/>
    </source>
</evidence>
<dbReference type="SMART" id="SM00829">
    <property type="entry name" value="PKS_ER"/>
    <property type="match status" value="1"/>
</dbReference>
<keyword evidence="3 5" id="KW-0862">Zinc</keyword>
<comment type="similarity">
    <text evidence="5">Belongs to the zinc-containing alcohol dehydrogenase family.</text>
</comment>
<dbReference type="PROSITE" id="PS00059">
    <property type="entry name" value="ADH_ZINC"/>
    <property type="match status" value="1"/>
</dbReference>
<feature type="domain" description="Enoyl reductase (ER)" evidence="6">
    <location>
        <begin position="9"/>
        <end position="271"/>
    </location>
</feature>
<dbReference type="Gene3D" id="3.90.180.10">
    <property type="entry name" value="Medium-chain alcohol dehydrogenases, catalytic domain"/>
    <property type="match status" value="1"/>
</dbReference>
<evidence type="ECO:0000259" key="6">
    <source>
        <dbReference type="SMART" id="SM00829"/>
    </source>
</evidence>
<dbReference type="InterPro" id="IPR029752">
    <property type="entry name" value="D-isomer_DH_CS1"/>
</dbReference>
<accession>A0ABR3XL94</accession>
<dbReference type="InterPro" id="IPR002328">
    <property type="entry name" value="ADH_Zn_CS"/>
</dbReference>
<dbReference type="PANTHER" id="PTHR42683">
    <property type="entry name" value="ALDEHYDE REDUCTASE"/>
    <property type="match status" value="1"/>
</dbReference>
<dbReference type="Proteomes" id="UP001583193">
    <property type="component" value="Unassembled WGS sequence"/>
</dbReference>
<dbReference type="Gene3D" id="3.40.50.720">
    <property type="entry name" value="NAD(P)-binding Rossmann-like Domain"/>
    <property type="match status" value="1"/>
</dbReference>
<dbReference type="InterPro" id="IPR013149">
    <property type="entry name" value="ADH-like_C"/>
</dbReference>
<evidence type="ECO:0000313" key="8">
    <source>
        <dbReference type="Proteomes" id="UP001583193"/>
    </source>
</evidence>
<proteinExistence type="inferred from homology"/>